<sequence length="199" mass="22730">MSRVIPACLSERRSRFIQGSQDSAGVDGGKKPKKLRKHKEDSATVWRGRRGGREVRKIARLKLKGVLTSWRSESRSAKAAEVFVELGRAEYHRRLRLILRAPHRDRKEVDTKYLSLSARPCHDLKIQKEWMNGGEKLNKLQKVEKDSAIVRRRRKRGDAETFKSSKRILRLCDEGRTYKAPGARAGLRDCLAEGAQGTL</sequence>
<evidence type="ECO:0000313" key="2">
    <source>
        <dbReference type="EMBL" id="KAH0559533.1"/>
    </source>
</evidence>
<proteinExistence type="predicted"/>
<evidence type="ECO:0000256" key="1">
    <source>
        <dbReference type="SAM" id="MobiDB-lite"/>
    </source>
</evidence>
<name>A0A9P8LC35_9PEZI</name>
<evidence type="ECO:0000313" key="3">
    <source>
        <dbReference type="Proteomes" id="UP000750711"/>
    </source>
</evidence>
<gene>
    <name evidence="2" type="ORF">GP486_003952</name>
</gene>
<feature type="region of interest" description="Disordered" evidence="1">
    <location>
        <begin position="18"/>
        <end position="41"/>
    </location>
</feature>
<dbReference type="Proteomes" id="UP000750711">
    <property type="component" value="Unassembled WGS sequence"/>
</dbReference>
<dbReference type="EMBL" id="JAGHQM010000576">
    <property type="protein sequence ID" value="KAH0559533.1"/>
    <property type="molecule type" value="Genomic_DNA"/>
</dbReference>
<organism evidence="2 3">
    <name type="scientific">Trichoglossum hirsutum</name>
    <dbReference type="NCBI Taxonomy" id="265104"/>
    <lineage>
        <taxon>Eukaryota</taxon>
        <taxon>Fungi</taxon>
        <taxon>Dikarya</taxon>
        <taxon>Ascomycota</taxon>
        <taxon>Pezizomycotina</taxon>
        <taxon>Geoglossomycetes</taxon>
        <taxon>Geoglossales</taxon>
        <taxon>Geoglossaceae</taxon>
        <taxon>Trichoglossum</taxon>
    </lineage>
</organism>
<reference evidence="2" key="1">
    <citation type="submission" date="2021-03" db="EMBL/GenBank/DDBJ databases">
        <title>Comparative genomics and phylogenomic investigation of the class Geoglossomycetes provide insights into ecological specialization and systematics.</title>
        <authorList>
            <person name="Melie T."/>
            <person name="Pirro S."/>
            <person name="Miller A.N."/>
            <person name="Quandt A."/>
        </authorList>
    </citation>
    <scope>NUCLEOTIDE SEQUENCE</scope>
    <source>
        <strain evidence="2">CAQ_001_2017</strain>
    </source>
</reference>
<protein>
    <submittedName>
        <fullName evidence="2">Uncharacterized protein</fullName>
    </submittedName>
</protein>
<comment type="caution">
    <text evidence="2">The sequence shown here is derived from an EMBL/GenBank/DDBJ whole genome shotgun (WGS) entry which is preliminary data.</text>
</comment>
<dbReference type="AlphaFoldDB" id="A0A9P8LC35"/>
<accession>A0A9P8LC35</accession>
<keyword evidence="3" id="KW-1185">Reference proteome</keyword>